<dbReference type="InterPro" id="IPR050226">
    <property type="entry name" value="NagZ_Beta-hexosaminidase"/>
</dbReference>
<accession>A0ABN2KWQ7</accession>
<dbReference type="Pfam" id="PF00933">
    <property type="entry name" value="Glyco_hydro_3"/>
    <property type="match status" value="1"/>
</dbReference>
<dbReference type="GO" id="GO:0016787">
    <property type="term" value="F:hydrolase activity"/>
    <property type="evidence" value="ECO:0007669"/>
    <property type="project" value="UniProtKB-KW"/>
</dbReference>
<dbReference type="RefSeq" id="WP_232497947.1">
    <property type="nucleotide sequence ID" value="NZ_BAAANH010000006.1"/>
</dbReference>
<gene>
    <name evidence="5" type="ORF">GCM10009747_27460</name>
</gene>
<name>A0ABN2KWQ7_9MICO</name>
<evidence type="ECO:0000256" key="3">
    <source>
        <dbReference type="ARBA" id="ARBA00023295"/>
    </source>
</evidence>
<dbReference type="EMBL" id="BAAANH010000006">
    <property type="protein sequence ID" value="GAA1765804.1"/>
    <property type="molecule type" value="Genomic_DNA"/>
</dbReference>
<dbReference type="SUPFAM" id="SSF51445">
    <property type="entry name" value="(Trans)glycosidases"/>
    <property type="match status" value="1"/>
</dbReference>
<protein>
    <submittedName>
        <fullName evidence="5">Glycoside hydrolase family 3 protein</fullName>
    </submittedName>
</protein>
<proteinExistence type="inferred from homology"/>
<keyword evidence="2 5" id="KW-0378">Hydrolase</keyword>
<dbReference type="Gene3D" id="3.20.20.300">
    <property type="entry name" value="Glycoside hydrolase, family 3, N-terminal domain"/>
    <property type="match status" value="1"/>
</dbReference>
<sequence length="545" mass="55943">MTATTATTLTGDAAGLRRDILTTLLPGFDGPDAPAWVLARLRDGLGGVCIFGQNVESAEQLRTLNATLRGANPDAVIAIDEEGGDVTRLFYDRGAPFPGNAVLGRIDDVELTRRVATAVGEALVGTGCTLTFAPDVDVNANPDNPVIGVRSFGADAELVARHTAAWIDGLQQTGVAASAKHFPGHGDTATDSHLELPVVDLPIETLRARELVPFRAAIAADSRTIMTSHILLPQLDAEHPATLSPRILQGLLRGELGFEGVIVTDALDMAGASGVHGIPEAAVRALAAGCDLLCIGTDNTDDELTEIVSAVEAAIAAGRLTAERVREAAARVRGLGSSAPAVPAAAAAPSAIEPHHAVVDVARVIDAFEIADAARSRLSRAARIGAVVRVDTVANIAIGGAPWGPFAAEAARQVPSWLARVPVIAVADEQGPRQDLARAGESGGAATLDGAVLDGAVLVIGKDLHRHPFARAAIDTLRAEHDDVVVIDMGWPSHDRAYADVATFGASRLVGDAVIAFVESALAPPVPEVLAAAATAPAATAPAAT</sequence>
<keyword evidence="6" id="KW-1185">Reference proteome</keyword>
<reference evidence="5 6" key="1">
    <citation type="journal article" date="2019" name="Int. J. Syst. Evol. Microbiol.">
        <title>The Global Catalogue of Microorganisms (GCM) 10K type strain sequencing project: providing services to taxonomists for standard genome sequencing and annotation.</title>
        <authorList>
            <consortium name="The Broad Institute Genomics Platform"/>
            <consortium name="The Broad Institute Genome Sequencing Center for Infectious Disease"/>
            <person name="Wu L."/>
            <person name="Ma J."/>
        </authorList>
    </citation>
    <scope>NUCLEOTIDE SEQUENCE [LARGE SCALE GENOMIC DNA]</scope>
    <source>
        <strain evidence="5 6">JCM 14319</strain>
    </source>
</reference>
<dbReference type="InterPro" id="IPR019800">
    <property type="entry name" value="Glyco_hydro_3_AS"/>
</dbReference>
<evidence type="ECO:0000256" key="1">
    <source>
        <dbReference type="ARBA" id="ARBA00005336"/>
    </source>
</evidence>
<comment type="similarity">
    <text evidence="1">Belongs to the glycosyl hydrolase 3 family.</text>
</comment>
<dbReference type="InterPro" id="IPR017853">
    <property type="entry name" value="GH"/>
</dbReference>
<dbReference type="Proteomes" id="UP001500506">
    <property type="component" value="Unassembled WGS sequence"/>
</dbReference>
<dbReference type="InterPro" id="IPR036962">
    <property type="entry name" value="Glyco_hydro_3_N_sf"/>
</dbReference>
<dbReference type="PROSITE" id="PS00775">
    <property type="entry name" value="GLYCOSYL_HYDROL_F3"/>
    <property type="match status" value="1"/>
</dbReference>
<evidence type="ECO:0000313" key="6">
    <source>
        <dbReference type="Proteomes" id="UP001500506"/>
    </source>
</evidence>
<keyword evidence="3" id="KW-0326">Glycosidase</keyword>
<dbReference type="InterPro" id="IPR001764">
    <property type="entry name" value="Glyco_hydro_3_N"/>
</dbReference>
<evidence type="ECO:0000313" key="5">
    <source>
        <dbReference type="EMBL" id="GAA1765804.1"/>
    </source>
</evidence>
<dbReference type="PANTHER" id="PTHR30480">
    <property type="entry name" value="BETA-HEXOSAMINIDASE-RELATED"/>
    <property type="match status" value="1"/>
</dbReference>
<evidence type="ECO:0000259" key="4">
    <source>
        <dbReference type="Pfam" id="PF00933"/>
    </source>
</evidence>
<dbReference type="PANTHER" id="PTHR30480:SF16">
    <property type="entry name" value="GLYCOSIDE HYDROLASE FAMILY 3 DOMAIN PROTEIN"/>
    <property type="match status" value="1"/>
</dbReference>
<organism evidence="5 6">
    <name type="scientific">Agromyces humatus</name>
    <dbReference type="NCBI Taxonomy" id="279573"/>
    <lineage>
        <taxon>Bacteria</taxon>
        <taxon>Bacillati</taxon>
        <taxon>Actinomycetota</taxon>
        <taxon>Actinomycetes</taxon>
        <taxon>Micrococcales</taxon>
        <taxon>Microbacteriaceae</taxon>
        <taxon>Agromyces</taxon>
    </lineage>
</organism>
<feature type="domain" description="Glycoside hydrolase family 3 N-terminal" evidence="4">
    <location>
        <begin position="44"/>
        <end position="333"/>
    </location>
</feature>
<comment type="caution">
    <text evidence="5">The sequence shown here is derived from an EMBL/GenBank/DDBJ whole genome shotgun (WGS) entry which is preliminary data.</text>
</comment>
<evidence type="ECO:0000256" key="2">
    <source>
        <dbReference type="ARBA" id="ARBA00022801"/>
    </source>
</evidence>